<evidence type="ECO:0000313" key="1">
    <source>
        <dbReference type="EMBL" id="GAH83926.1"/>
    </source>
</evidence>
<dbReference type="EMBL" id="BARU01045036">
    <property type="protein sequence ID" value="GAH83926.1"/>
    <property type="molecule type" value="Genomic_DNA"/>
</dbReference>
<proteinExistence type="predicted"/>
<reference evidence="1" key="1">
    <citation type="journal article" date="2014" name="Front. Microbiol.">
        <title>High frequency of phylogenetically diverse reductive dehalogenase-homologous genes in deep subseafloor sedimentary metagenomes.</title>
        <authorList>
            <person name="Kawai M."/>
            <person name="Futagami T."/>
            <person name="Toyoda A."/>
            <person name="Takaki Y."/>
            <person name="Nishi S."/>
            <person name="Hori S."/>
            <person name="Arai W."/>
            <person name="Tsubouchi T."/>
            <person name="Morono Y."/>
            <person name="Uchiyama I."/>
            <person name="Ito T."/>
            <person name="Fujiyama A."/>
            <person name="Inagaki F."/>
            <person name="Takami H."/>
        </authorList>
    </citation>
    <scope>NUCLEOTIDE SEQUENCE</scope>
    <source>
        <strain evidence="1">Expedition CK06-06</strain>
    </source>
</reference>
<gene>
    <name evidence="1" type="ORF">S03H2_68488</name>
</gene>
<feature type="non-terminal residue" evidence="1">
    <location>
        <position position="1"/>
    </location>
</feature>
<feature type="non-terminal residue" evidence="1">
    <location>
        <position position="158"/>
    </location>
</feature>
<sequence>NHLYNKIGFSDEIMKFPFSINYIEGKWEEWDKIYFPYIELIENNLSKTNLENTKVYRNYNFAVKGDSFQRVIDLLKITKTDSHSETNNKSSEDINPYNYDITFIYCNRTSKPFKYMNLLKFVNEIKAFSEKFKNDKKNECHNITSQLILISQFGYDLG</sequence>
<dbReference type="AlphaFoldDB" id="X1INA3"/>
<accession>X1INA3</accession>
<protein>
    <submittedName>
        <fullName evidence="1">Uncharacterized protein</fullName>
    </submittedName>
</protein>
<name>X1INA3_9ZZZZ</name>
<organism evidence="1">
    <name type="scientific">marine sediment metagenome</name>
    <dbReference type="NCBI Taxonomy" id="412755"/>
    <lineage>
        <taxon>unclassified sequences</taxon>
        <taxon>metagenomes</taxon>
        <taxon>ecological metagenomes</taxon>
    </lineage>
</organism>
<comment type="caution">
    <text evidence="1">The sequence shown here is derived from an EMBL/GenBank/DDBJ whole genome shotgun (WGS) entry which is preliminary data.</text>
</comment>